<dbReference type="Pfam" id="PF04014">
    <property type="entry name" value="MazE_antitoxin"/>
    <property type="match status" value="1"/>
</dbReference>
<dbReference type="InterPro" id="IPR007159">
    <property type="entry name" value="SpoVT-AbrB_dom"/>
</dbReference>
<dbReference type="SUPFAM" id="SSF89447">
    <property type="entry name" value="AbrB/MazE/MraZ-like"/>
    <property type="match status" value="1"/>
</dbReference>
<dbReference type="Proteomes" id="UP000701702">
    <property type="component" value="Unassembled WGS sequence"/>
</dbReference>
<evidence type="ECO:0000259" key="1">
    <source>
        <dbReference type="SMART" id="SM00966"/>
    </source>
</evidence>
<accession>A0ABN7ZQH9</accession>
<protein>
    <recommendedName>
        <fullName evidence="1">SpoVT-AbrB domain-containing protein</fullName>
    </recommendedName>
</protein>
<keyword evidence="3" id="KW-1185">Reference proteome</keyword>
<sequence>MILQIANLDGSLALRIPAKLADQIGLKEGSQVQVSFTVDGGITIRAAKWDRNAFAHELATIRDAMPMTVAVTEELRRGARY</sequence>
<dbReference type="RefSeq" id="WP_224010801.1">
    <property type="nucleotide sequence ID" value="NZ_CAJZAF010000073.1"/>
</dbReference>
<proteinExistence type="predicted"/>
<evidence type="ECO:0000313" key="3">
    <source>
        <dbReference type="Proteomes" id="UP000701702"/>
    </source>
</evidence>
<reference evidence="2 3" key="1">
    <citation type="submission" date="2021-08" db="EMBL/GenBank/DDBJ databases">
        <authorList>
            <person name="Peeters C."/>
        </authorList>
    </citation>
    <scope>NUCLEOTIDE SEQUENCE [LARGE SCALE GENOMIC DNA]</scope>
    <source>
        <strain evidence="2 3">LMG 23994</strain>
    </source>
</reference>
<dbReference type="EMBL" id="CAJZAF010000073">
    <property type="protein sequence ID" value="CAG9187463.1"/>
    <property type="molecule type" value="Genomic_DNA"/>
</dbReference>
<evidence type="ECO:0000313" key="2">
    <source>
        <dbReference type="EMBL" id="CAG9187463.1"/>
    </source>
</evidence>
<organism evidence="2 3">
    <name type="scientific">Cupriavidus pinatubonensis</name>
    <dbReference type="NCBI Taxonomy" id="248026"/>
    <lineage>
        <taxon>Bacteria</taxon>
        <taxon>Pseudomonadati</taxon>
        <taxon>Pseudomonadota</taxon>
        <taxon>Betaproteobacteria</taxon>
        <taxon>Burkholderiales</taxon>
        <taxon>Burkholderiaceae</taxon>
        <taxon>Cupriavidus</taxon>
    </lineage>
</organism>
<dbReference type="SMART" id="SM00966">
    <property type="entry name" value="SpoVT_AbrB"/>
    <property type="match status" value="1"/>
</dbReference>
<gene>
    <name evidence="2" type="ORF">LMG23994_06908</name>
</gene>
<name>A0ABN7ZQH9_9BURK</name>
<dbReference type="InterPro" id="IPR037914">
    <property type="entry name" value="SpoVT-AbrB_sf"/>
</dbReference>
<comment type="caution">
    <text evidence="2">The sequence shown here is derived from an EMBL/GenBank/DDBJ whole genome shotgun (WGS) entry which is preliminary data.</text>
</comment>
<dbReference type="NCBIfam" id="TIGR01439">
    <property type="entry name" value="lp_hng_hel_AbrB"/>
    <property type="match status" value="1"/>
</dbReference>
<dbReference type="Gene3D" id="2.10.260.10">
    <property type="match status" value="1"/>
</dbReference>
<feature type="domain" description="SpoVT-AbrB" evidence="1">
    <location>
        <begin position="6"/>
        <end position="50"/>
    </location>
</feature>